<dbReference type="OrthoDB" id="1932595at2759"/>
<keyword evidence="2" id="KW-1185">Reference proteome</keyword>
<reference evidence="1" key="1">
    <citation type="submission" date="2020-01" db="EMBL/GenBank/DDBJ databases">
        <authorList>
            <person name="Mishra B."/>
        </authorList>
    </citation>
    <scope>NUCLEOTIDE SEQUENCE [LARGE SCALE GENOMIC DNA]</scope>
</reference>
<dbReference type="PANTHER" id="PTHR10775:SF166">
    <property type="entry name" value="OS04G0146034 PROTEIN"/>
    <property type="match status" value="1"/>
</dbReference>
<dbReference type="PANTHER" id="PTHR10775">
    <property type="entry name" value="OS08G0208400 PROTEIN"/>
    <property type="match status" value="1"/>
</dbReference>
<dbReference type="Pfam" id="PF02992">
    <property type="entry name" value="Transposase_21"/>
    <property type="match status" value="1"/>
</dbReference>
<accession>A0A6D2JGU0</accession>
<gene>
    <name evidence="1" type="ORF">MERR_LOCUS26163</name>
</gene>
<name>A0A6D2JGU0_9BRAS</name>
<sequence length="165" mass="18682">MYVWDQCKGMTMILDLLKEAFAHAKLPQSFSDMKKVIRKLGLTSESIHACPNNCKLYWEANAERETCIVCDESRWKKNNSSANSDGKLGHPRDGLAWKAFDIQHPKFAADPRNVRLGLASDGFNPFGTTSSSYSIWPVVLFPYNLPPWISMKQTSIILSMIIPEK</sequence>
<dbReference type="AlphaFoldDB" id="A0A6D2JGU0"/>
<dbReference type="InterPro" id="IPR004242">
    <property type="entry name" value="Transposase_21"/>
</dbReference>
<dbReference type="EMBL" id="CACVBM020001201">
    <property type="protein sequence ID" value="CAA7038928.1"/>
    <property type="molecule type" value="Genomic_DNA"/>
</dbReference>
<comment type="caution">
    <text evidence="1">The sequence shown here is derived from an EMBL/GenBank/DDBJ whole genome shotgun (WGS) entry which is preliminary data.</text>
</comment>
<protein>
    <recommendedName>
        <fullName evidence="3">Transposase-associated domain-containing protein</fullName>
    </recommendedName>
</protein>
<evidence type="ECO:0000313" key="2">
    <source>
        <dbReference type="Proteomes" id="UP000467841"/>
    </source>
</evidence>
<proteinExistence type="predicted"/>
<evidence type="ECO:0000313" key="1">
    <source>
        <dbReference type="EMBL" id="CAA7038928.1"/>
    </source>
</evidence>
<evidence type="ECO:0008006" key="3">
    <source>
        <dbReference type="Google" id="ProtNLM"/>
    </source>
</evidence>
<dbReference type="Proteomes" id="UP000467841">
    <property type="component" value="Unassembled WGS sequence"/>
</dbReference>
<organism evidence="1 2">
    <name type="scientific">Microthlaspi erraticum</name>
    <dbReference type="NCBI Taxonomy" id="1685480"/>
    <lineage>
        <taxon>Eukaryota</taxon>
        <taxon>Viridiplantae</taxon>
        <taxon>Streptophyta</taxon>
        <taxon>Embryophyta</taxon>
        <taxon>Tracheophyta</taxon>
        <taxon>Spermatophyta</taxon>
        <taxon>Magnoliopsida</taxon>
        <taxon>eudicotyledons</taxon>
        <taxon>Gunneridae</taxon>
        <taxon>Pentapetalae</taxon>
        <taxon>rosids</taxon>
        <taxon>malvids</taxon>
        <taxon>Brassicales</taxon>
        <taxon>Brassicaceae</taxon>
        <taxon>Coluteocarpeae</taxon>
        <taxon>Microthlaspi</taxon>
    </lineage>
</organism>